<dbReference type="AlphaFoldDB" id="A0A7S4A107"/>
<evidence type="ECO:0000256" key="2">
    <source>
        <dbReference type="ARBA" id="ARBA00023002"/>
    </source>
</evidence>
<feature type="chain" id="PRO_5036404002" description="Protochlorophyllide reductase" evidence="3">
    <location>
        <begin position="19"/>
        <end position="331"/>
    </location>
</feature>
<dbReference type="Pfam" id="PF00106">
    <property type="entry name" value="adh_short"/>
    <property type="match status" value="1"/>
</dbReference>
<dbReference type="EMBL" id="HBIW01017775">
    <property type="protein sequence ID" value="CAE0699893.1"/>
    <property type="molecule type" value="Transcribed_RNA"/>
</dbReference>
<evidence type="ECO:0000313" key="5">
    <source>
        <dbReference type="EMBL" id="CAH0369165.1"/>
    </source>
</evidence>
<evidence type="ECO:0000313" key="4">
    <source>
        <dbReference type="EMBL" id="CAE0699893.1"/>
    </source>
</evidence>
<reference evidence="5" key="2">
    <citation type="submission" date="2021-11" db="EMBL/GenBank/DDBJ databases">
        <authorList>
            <consortium name="Genoscope - CEA"/>
            <person name="William W."/>
        </authorList>
    </citation>
    <scope>NUCLEOTIDE SEQUENCE</scope>
</reference>
<comment type="similarity">
    <text evidence="1">Belongs to the short-chain dehydrogenases/reductases (SDR) family.</text>
</comment>
<dbReference type="Proteomes" id="UP000789595">
    <property type="component" value="Unassembled WGS sequence"/>
</dbReference>
<name>A0A7S4A107_9STRA</name>
<dbReference type="PANTHER" id="PTHR24320:SF148">
    <property type="entry name" value="NAD(P)-BINDING ROSSMANN-FOLD SUPERFAMILY PROTEIN"/>
    <property type="match status" value="1"/>
</dbReference>
<dbReference type="GO" id="GO:0016491">
    <property type="term" value="F:oxidoreductase activity"/>
    <property type="evidence" value="ECO:0007669"/>
    <property type="project" value="UniProtKB-KW"/>
</dbReference>
<dbReference type="SUPFAM" id="SSF51735">
    <property type="entry name" value="NAD(P)-binding Rossmann-fold domains"/>
    <property type="match status" value="1"/>
</dbReference>
<keyword evidence="2" id="KW-0560">Oxidoreductase</keyword>
<evidence type="ECO:0000256" key="3">
    <source>
        <dbReference type="SAM" id="SignalP"/>
    </source>
</evidence>
<accession>A0A7S4A107</accession>
<evidence type="ECO:0000313" key="6">
    <source>
        <dbReference type="Proteomes" id="UP000789595"/>
    </source>
</evidence>
<gene>
    <name evidence="4" type="ORF">PCAL00307_LOCUS15329</name>
    <name evidence="5" type="ORF">PECAL_2P22760</name>
</gene>
<dbReference type="PRINTS" id="PR00081">
    <property type="entry name" value="GDHRDH"/>
</dbReference>
<dbReference type="InterPro" id="IPR002347">
    <property type="entry name" value="SDR_fam"/>
</dbReference>
<reference evidence="4" key="1">
    <citation type="submission" date="2021-01" db="EMBL/GenBank/DDBJ databases">
        <authorList>
            <person name="Corre E."/>
            <person name="Pelletier E."/>
            <person name="Niang G."/>
            <person name="Scheremetjew M."/>
            <person name="Finn R."/>
            <person name="Kale V."/>
            <person name="Holt S."/>
            <person name="Cochrane G."/>
            <person name="Meng A."/>
            <person name="Brown T."/>
            <person name="Cohen L."/>
        </authorList>
    </citation>
    <scope>NUCLEOTIDE SEQUENCE</scope>
    <source>
        <strain evidence="4">CCMP1756</strain>
    </source>
</reference>
<keyword evidence="3" id="KW-0732">Signal</keyword>
<protein>
    <recommendedName>
        <fullName evidence="7">Protochlorophyllide reductase</fullName>
    </recommendedName>
</protein>
<dbReference type="PANTHER" id="PTHR24320">
    <property type="entry name" value="RETINOL DEHYDROGENASE"/>
    <property type="match status" value="1"/>
</dbReference>
<evidence type="ECO:0008006" key="7">
    <source>
        <dbReference type="Google" id="ProtNLM"/>
    </source>
</evidence>
<dbReference type="InterPro" id="IPR036291">
    <property type="entry name" value="NAD(P)-bd_dom_sf"/>
</dbReference>
<feature type="signal peptide" evidence="3">
    <location>
        <begin position="1"/>
        <end position="18"/>
    </location>
</feature>
<organism evidence="4">
    <name type="scientific">Pelagomonas calceolata</name>
    <dbReference type="NCBI Taxonomy" id="35677"/>
    <lineage>
        <taxon>Eukaryota</taxon>
        <taxon>Sar</taxon>
        <taxon>Stramenopiles</taxon>
        <taxon>Ochrophyta</taxon>
        <taxon>Pelagophyceae</taxon>
        <taxon>Pelagomonadales</taxon>
        <taxon>Pelagomonadaceae</taxon>
        <taxon>Pelagomonas</taxon>
    </lineage>
</organism>
<dbReference type="Gene3D" id="3.40.50.720">
    <property type="entry name" value="NAD(P)-binding Rossmann-like Domain"/>
    <property type="match status" value="1"/>
</dbReference>
<proteinExistence type="inferred from homology"/>
<sequence length="331" mass="35282">MTRLVAVSMLAWLRGSRGLVINAPSALGKKSTAADVIATIKPDLSGKIAIVTGGNSGIGVETVKALASAKCKVILACRNVAAGKAAREDMYRRYDIDVEELDLNDLASVKRFADRVADVDLLVLNAGIMALNKKELTVDGFEKQIGVNHFGHAYLTRLLRPKLEARGTMETPSRVVVVASTAHGFAAQEWSAESLDLDFKQVKYSPWGAYGNSKLANILFAKALAKRLPETVTAVSLHPGVIRTPLWRETAAAGGLGGFLLGRFMADKSIPQGAATTVWAAVAPNLPRGEYLDDCAVASKRSDQAKDDALADALWEATEARLDAAVAKRGL</sequence>
<evidence type="ECO:0000256" key="1">
    <source>
        <dbReference type="ARBA" id="ARBA00006484"/>
    </source>
</evidence>
<dbReference type="EMBL" id="CAKKNE010000002">
    <property type="protein sequence ID" value="CAH0369165.1"/>
    <property type="molecule type" value="Genomic_DNA"/>
</dbReference>
<dbReference type="OrthoDB" id="157221at2759"/>
<keyword evidence="6" id="KW-1185">Reference proteome</keyword>